<evidence type="ECO:0000259" key="2">
    <source>
        <dbReference type="Pfam" id="PF01712"/>
    </source>
</evidence>
<feature type="transmembrane region" description="Helical" evidence="1">
    <location>
        <begin position="20"/>
        <end position="39"/>
    </location>
</feature>
<dbReference type="InterPro" id="IPR027417">
    <property type="entry name" value="P-loop_NTPase"/>
</dbReference>
<keyword evidence="1" id="KW-0812">Transmembrane</keyword>
<reference evidence="3" key="1">
    <citation type="journal article" date="2015" name="Nature">
        <title>Complex archaea that bridge the gap between prokaryotes and eukaryotes.</title>
        <authorList>
            <person name="Spang A."/>
            <person name="Saw J.H."/>
            <person name="Jorgensen S.L."/>
            <person name="Zaremba-Niedzwiedzka K."/>
            <person name="Martijn J."/>
            <person name="Lind A.E."/>
            <person name="van Eijk R."/>
            <person name="Schleper C."/>
            <person name="Guy L."/>
            <person name="Ettema T.J."/>
        </authorList>
    </citation>
    <scope>NUCLEOTIDE SEQUENCE</scope>
</reference>
<evidence type="ECO:0000256" key="1">
    <source>
        <dbReference type="SAM" id="Phobius"/>
    </source>
</evidence>
<dbReference type="SUPFAM" id="SSF52540">
    <property type="entry name" value="P-loop containing nucleoside triphosphate hydrolases"/>
    <property type="match status" value="1"/>
</dbReference>
<feature type="domain" description="Deoxynucleoside kinase" evidence="2">
    <location>
        <begin position="22"/>
        <end position="213"/>
    </location>
</feature>
<dbReference type="Pfam" id="PF01712">
    <property type="entry name" value="dNK"/>
    <property type="match status" value="1"/>
</dbReference>
<keyword evidence="1" id="KW-1133">Transmembrane helix</keyword>
<evidence type="ECO:0000313" key="3">
    <source>
        <dbReference type="EMBL" id="KKN35414.1"/>
    </source>
</evidence>
<sequence>MGIERLNKTYYRNKGSKDNIVISIAGVHGVGKTTIFNLFKRMVKGNRKFKFFPERYVKKPPFPFGSSNKQIGFRSEIHFLQQLIRRNQNIINFDVKYNGRIIILDRTPICVLVYSKSLNLKEKDYNLIVDTYNSIKWKEDYVIYLTARPETILRRITQRGSLDKMRSEWNEEDKDYLLKILSFYKQFLINKPDVLTIETNKSNPEEIVRKIKVIITNLSDYSFEKVIQPSSTQMNLNKYLK</sequence>
<gene>
    <name evidence="3" type="ORF">LCGC14_0783850</name>
</gene>
<name>A0A0F9PYY8_9ZZZZ</name>
<dbReference type="InterPro" id="IPR031314">
    <property type="entry name" value="DNK_dom"/>
</dbReference>
<dbReference type="AlphaFoldDB" id="A0A0F9PYY8"/>
<dbReference type="Gene3D" id="3.40.50.300">
    <property type="entry name" value="P-loop containing nucleotide triphosphate hydrolases"/>
    <property type="match status" value="1"/>
</dbReference>
<organism evidence="3">
    <name type="scientific">marine sediment metagenome</name>
    <dbReference type="NCBI Taxonomy" id="412755"/>
    <lineage>
        <taxon>unclassified sequences</taxon>
        <taxon>metagenomes</taxon>
        <taxon>ecological metagenomes</taxon>
    </lineage>
</organism>
<keyword evidence="1" id="KW-0472">Membrane</keyword>
<dbReference type="EMBL" id="LAZR01002039">
    <property type="protein sequence ID" value="KKN35414.1"/>
    <property type="molecule type" value="Genomic_DNA"/>
</dbReference>
<proteinExistence type="predicted"/>
<protein>
    <recommendedName>
        <fullName evidence="2">Deoxynucleoside kinase domain-containing protein</fullName>
    </recommendedName>
</protein>
<accession>A0A0F9PYY8</accession>
<comment type="caution">
    <text evidence="3">The sequence shown here is derived from an EMBL/GenBank/DDBJ whole genome shotgun (WGS) entry which is preliminary data.</text>
</comment>